<feature type="region of interest" description="Disordered" evidence="3">
    <location>
        <begin position="783"/>
        <end position="802"/>
    </location>
</feature>
<dbReference type="EC" id="1.2.7.4" evidence="5"/>
<dbReference type="Gene3D" id="3.90.1170.50">
    <property type="entry name" value="Aldehyde oxidase/xanthine dehydrogenase, a/b hammerhead"/>
    <property type="match status" value="1"/>
</dbReference>
<sequence length="802" mass="86145">MALEAKQGEGIGARVERKEDSRFMRGRGRYVGDIAIPGMRDVAFLRSPLAHGRILSVTKPAGNEGAVFVAEDLNGVVAPECRLAIPGFKLSAFPPLAKGKVRFVGEPVAMCVGATRALAEDLAEEVELDLEELPAVVDSVAARDGSPVLVHEHWNDNVFVSTHIDTGIAEAARAATVKVSGKFKAARQVMNPMEGRAVLAYWDDRANQLVVYASTQVPHLIRLGISEFLGLEQEFIRVVAPDVGGGFGLKCNLESEQLLIAWLAMTYKKPFRWIEDRREHLIAGANCRDHHYEVTAYADGRGMLLGVDVEVHVDAGAYSVWPSTSALEGTMAGNHFPGPYKFSAYRAQTYSVATNKPPVLPYRGVARTNICFAMELTLDAIARKIGREPWEVRLQNLVSAAAMPFTNPTGRVYDSGDYGKSLQMAVEQLDVPAIRAQQASNSKSNKRIGVGFANYIEMTGHGTAAFVAGGYAFIPGYEQATVRFTPDGGLEIRAGVHSHGQGMETSLAQIAHEVLHVPLARIAVVLGDTALTPYSTGTYASRSITMAGGAVARACAKLKERMTKIAAHLLQAAPVDVTLVGDRFQGPVGDIAMREVAVTWYRQPQRLPEDVDPGGIEVTEGFKAKADTGQFAYGSHGALVEVDLDLGEVKILDYVVVEDCGRIVNPLIVEGQAYGGTAQGIGTALFEEMTFDQNGQPLASTLADYMLPGASEMPQIKLMHIETPSPLTEFGIKGAGESGAIPPPAAILNAVNDAIKEFGVVMNELPLTPRRLLTRLAEARAAGNDPHLTAPADVPTQTKEFA</sequence>
<dbReference type="SMART" id="SM01008">
    <property type="entry name" value="Ald_Xan_dh_C"/>
    <property type="match status" value="1"/>
</dbReference>
<dbReference type="GO" id="GO:0043885">
    <property type="term" value="F:anaerobic carbon-monoxide dehydrogenase activity"/>
    <property type="evidence" value="ECO:0007669"/>
    <property type="project" value="UniProtKB-EC"/>
</dbReference>
<dbReference type="PANTHER" id="PTHR11908">
    <property type="entry name" value="XANTHINE DEHYDROGENASE"/>
    <property type="match status" value="1"/>
</dbReference>
<feature type="domain" description="Aldehyde oxidase/xanthine dehydrogenase a/b hammerhead" evidence="4">
    <location>
        <begin position="25"/>
        <end position="134"/>
    </location>
</feature>
<keyword evidence="2 5" id="KW-0560">Oxidoreductase</keyword>
<dbReference type="PANTHER" id="PTHR11908:SF132">
    <property type="entry name" value="ALDEHYDE OXIDASE 1-RELATED"/>
    <property type="match status" value="1"/>
</dbReference>
<name>A0ABV2NTZ2_9HYPH</name>
<dbReference type="InterPro" id="IPR036856">
    <property type="entry name" value="Ald_Oxase/Xan_DH_a/b_sf"/>
</dbReference>
<dbReference type="SUPFAM" id="SSF56003">
    <property type="entry name" value="Molybdenum cofactor-binding domain"/>
    <property type="match status" value="1"/>
</dbReference>
<evidence type="ECO:0000313" key="5">
    <source>
        <dbReference type="EMBL" id="MET3869935.1"/>
    </source>
</evidence>
<evidence type="ECO:0000313" key="6">
    <source>
        <dbReference type="Proteomes" id="UP001549119"/>
    </source>
</evidence>
<dbReference type="Gene3D" id="3.30.365.10">
    <property type="entry name" value="Aldehyde oxidase/xanthine dehydrogenase, molybdopterin binding domain"/>
    <property type="match status" value="4"/>
</dbReference>
<dbReference type="Proteomes" id="UP001549119">
    <property type="component" value="Unassembled WGS sequence"/>
</dbReference>
<dbReference type="Pfam" id="PF20256">
    <property type="entry name" value="MoCoBD_2"/>
    <property type="match status" value="1"/>
</dbReference>
<dbReference type="InterPro" id="IPR008274">
    <property type="entry name" value="AldOxase/xan_DH_MoCoBD1"/>
</dbReference>
<dbReference type="InterPro" id="IPR046867">
    <property type="entry name" value="AldOxase/xan_DH_MoCoBD2"/>
</dbReference>
<evidence type="ECO:0000259" key="4">
    <source>
        <dbReference type="SMART" id="SM01008"/>
    </source>
</evidence>
<comment type="caution">
    <text evidence="5">The sequence shown here is derived from an EMBL/GenBank/DDBJ whole genome shotgun (WGS) entry which is preliminary data.</text>
</comment>
<accession>A0ABV2NTZ2</accession>
<proteinExistence type="predicted"/>
<evidence type="ECO:0000256" key="3">
    <source>
        <dbReference type="SAM" id="MobiDB-lite"/>
    </source>
</evidence>
<dbReference type="InterPro" id="IPR016208">
    <property type="entry name" value="Ald_Oxase/xanthine_DH-like"/>
</dbReference>
<dbReference type="InterPro" id="IPR000674">
    <property type="entry name" value="Ald_Oxase/Xan_DH_a/b"/>
</dbReference>
<dbReference type="SUPFAM" id="SSF54665">
    <property type="entry name" value="CO dehydrogenase molybdoprotein N-domain-like"/>
    <property type="match status" value="1"/>
</dbReference>
<dbReference type="Pfam" id="PF01315">
    <property type="entry name" value="Ald_Xan_dh_C"/>
    <property type="match status" value="1"/>
</dbReference>
<reference evidence="5 6" key="1">
    <citation type="submission" date="2024-06" db="EMBL/GenBank/DDBJ databases">
        <title>Genomics of switchgrass bacterial isolates.</title>
        <authorList>
            <person name="Shade A."/>
        </authorList>
    </citation>
    <scope>NUCLEOTIDE SEQUENCE [LARGE SCALE GENOMIC DNA]</scope>
    <source>
        <strain evidence="5 6">PvP084</strain>
    </source>
</reference>
<dbReference type="InterPro" id="IPR037165">
    <property type="entry name" value="AldOxase/xan_DH_Mopterin-bd_sf"/>
</dbReference>
<keyword evidence="6" id="KW-1185">Reference proteome</keyword>
<dbReference type="EMBL" id="JBEPNW010000008">
    <property type="protein sequence ID" value="MET3869935.1"/>
    <property type="molecule type" value="Genomic_DNA"/>
</dbReference>
<dbReference type="RefSeq" id="WP_209651061.1">
    <property type="nucleotide sequence ID" value="NZ_JBEPNV010000005.1"/>
</dbReference>
<keyword evidence="1" id="KW-0500">Molybdenum</keyword>
<evidence type="ECO:0000256" key="2">
    <source>
        <dbReference type="ARBA" id="ARBA00023002"/>
    </source>
</evidence>
<organism evidence="5 6">
    <name type="scientific">Methylobacterium radiotolerans</name>
    <dbReference type="NCBI Taxonomy" id="31998"/>
    <lineage>
        <taxon>Bacteria</taxon>
        <taxon>Pseudomonadati</taxon>
        <taxon>Pseudomonadota</taxon>
        <taxon>Alphaproteobacteria</taxon>
        <taxon>Hyphomicrobiales</taxon>
        <taxon>Methylobacteriaceae</taxon>
        <taxon>Methylobacterium</taxon>
    </lineage>
</organism>
<protein>
    <submittedName>
        <fullName evidence="5">Carbon-monoxide dehydrogenase large subunit</fullName>
        <ecNumber evidence="5">1.2.7.4</ecNumber>
    </submittedName>
</protein>
<gene>
    <name evidence="5" type="ORF">ABIC20_007320</name>
</gene>
<evidence type="ECO:0000256" key="1">
    <source>
        <dbReference type="ARBA" id="ARBA00022505"/>
    </source>
</evidence>
<dbReference type="Pfam" id="PF02738">
    <property type="entry name" value="MoCoBD_1"/>
    <property type="match status" value="1"/>
</dbReference>